<organism evidence="2 3">
    <name type="scientific">Anaeromyxobacter paludicola</name>
    <dbReference type="NCBI Taxonomy" id="2918171"/>
    <lineage>
        <taxon>Bacteria</taxon>
        <taxon>Pseudomonadati</taxon>
        <taxon>Myxococcota</taxon>
        <taxon>Myxococcia</taxon>
        <taxon>Myxococcales</taxon>
        <taxon>Cystobacterineae</taxon>
        <taxon>Anaeromyxobacteraceae</taxon>
        <taxon>Anaeromyxobacter</taxon>
    </lineage>
</organism>
<dbReference type="Proteomes" id="UP001162734">
    <property type="component" value="Chromosome"/>
</dbReference>
<protein>
    <recommendedName>
        <fullName evidence="4">Type II secretion system protein</fullName>
    </recommendedName>
</protein>
<dbReference type="InterPro" id="IPR012902">
    <property type="entry name" value="N_methyl_site"/>
</dbReference>
<evidence type="ECO:0000313" key="3">
    <source>
        <dbReference type="Proteomes" id="UP001162734"/>
    </source>
</evidence>
<accession>A0ABN6N9W8</accession>
<keyword evidence="1" id="KW-0812">Transmembrane</keyword>
<dbReference type="RefSeq" id="WP_248340734.1">
    <property type="nucleotide sequence ID" value="NZ_AP025592.1"/>
</dbReference>
<keyword evidence="1" id="KW-1133">Transmembrane helix</keyword>
<reference evidence="3" key="1">
    <citation type="journal article" date="2022" name="Int. J. Syst. Evol. Microbiol.">
        <title>Anaeromyxobacter oryzae sp. nov., Anaeromyxobacter diazotrophicus sp. nov. and Anaeromyxobacter paludicola sp. nov., isolated from paddy soils.</title>
        <authorList>
            <person name="Itoh H."/>
            <person name="Xu Z."/>
            <person name="Mise K."/>
            <person name="Masuda Y."/>
            <person name="Ushijima N."/>
            <person name="Hayakawa C."/>
            <person name="Shiratori Y."/>
            <person name="Senoo K."/>
        </authorList>
    </citation>
    <scope>NUCLEOTIDE SEQUENCE [LARGE SCALE GENOMIC DNA]</scope>
    <source>
        <strain evidence="3">Red630</strain>
    </source>
</reference>
<dbReference type="Pfam" id="PF07963">
    <property type="entry name" value="N_methyl"/>
    <property type="match status" value="1"/>
</dbReference>
<feature type="transmembrane region" description="Helical" evidence="1">
    <location>
        <begin position="12"/>
        <end position="31"/>
    </location>
</feature>
<evidence type="ECO:0008006" key="4">
    <source>
        <dbReference type="Google" id="ProtNLM"/>
    </source>
</evidence>
<sequence>MARRRARGTTLLEAMVAMSVVVVGALGTYRLHVVQLRLNADARRATEASAVARDLVENIALWSYSDPRLANANPSNDADLGDARQAFEQASPPSDHGEADLALGTGWNGIPASALPPGMERYWNVAYPDDADGNGRPDAVRVAVIVRWPHGAGWRRVVAFTTKLDPAEVR</sequence>
<keyword evidence="1" id="KW-0472">Membrane</keyword>
<dbReference type="EMBL" id="AP025592">
    <property type="protein sequence ID" value="BDG09093.1"/>
    <property type="molecule type" value="Genomic_DNA"/>
</dbReference>
<gene>
    <name evidence="2" type="ORF">AMPC_22060</name>
</gene>
<name>A0ABN6N9W8_9BACT</name>
<proteinExistence type="predicted"/>
<evidence type="ECO:0000256" key="1">
    <source>
        <dbReference type="SAM" id="Phobius"/>
    </source>
</evidence>
<evidence type="ECO:0000313" key="2">
    <source>
        <dbReference type="EMBL" id="BDG09093.1"/>
    </source>
</evidence>
<keyword evidence="3" id="KW-1185">Reference proteome</keyword>